<dbReference type="InterPro" id="IPR011009">
    <property type="entry name" value="Kinase-like_dom_sf"/>
</dbReference>
<dbReference type="GO" id="GO:0005524">
    <property type="term" value="F:ATP binding"/>
    <property type="evidence" value="ECO:0007669"/>
    <property type="project" value="UniProtKB-UniRule"/>
</dbReference>
<feature type="domain" description="Protein kinase" evidence="7">
    <location>
        <begin position="32"/>
        <end position="372"/>
    </location>
</feature>
<keyword evidence="3 6" id="KW-0547">Nucleotide-binding</keyword>
<evidence type="ECO:0000256" key="1">
    <source>
        <dbReference type="ARBA" id="ARBA00022527"/>
    </source>
</evidence>
<dbReference type="OrthoDB" id="3068150at2759"/>
<dbReference type="GO" id="GO:0004674">
    <property type="term" value="F:protein serine/threonine kinase activity"/>
    <property type="evidence" value="ECO:0007669"/>
    <property type="project" value="UniProtKB-KW"/>
</dbReference>
<reference evidence="8 9" key="1">
    <citation type="journal article" date="2015" name="Sci. Rep.">
        <title>Chromosome-level genome map provides insights into diverse defense mechanisms in the medicinal fungus Ganoderma sinense.</title>
        <authorList>
            <person name="Zhu Y."/>
            <person name="Xu J."/>
            <person name="Sun C."/>
            <person name="Zhou S."/>
            <person name="Xu H."/>
            <person name="Nelson D.R."/>
            <person name="Qian J."/>
            <person name="Song J."/>
            <person name="Luo H."/>
            <person name="Xiang L."/>
            <person name="Li Y."/>
            <person name="Xu Z."/>
            <person name="Ji A."/>
            <person name="Wang L."/>
            <person name="Lu S."/>
            <person name="Hayward A."/>
            <person name="Sun W."/>
            <person name="Li X."/>
            <person name="Schwartz D.C."/>
            <person name="Wang Y."/>
            <person name="Chen S."/>
        </authorList>
    </citation>
    <scope>NUCLEOTIDE SEQUENCE [LARGE SCALE GENOMIC DNA]</scope>
    <source>
        <strain evidence="8 9">ZZ0214-1</strain>
    </source>
</reference>
<dbReference type="Pfam" id="PF00069">
    <property type="entry name" value="Pkinase"/>
    <property type="match status" value="1"/>
</dbReference>
<dbReference type="PANTHER" id="PTHR45646">
    <property type="entry name" value="SERINE/THREONINE-PROTEIN KINASE DOA-RELATED"/>
    <property type="match status" value="1"/>
</dbReference>
<keyword evidence="9" id="KW-1185">Reference proteome</keyword>
<evidence type="ECO:0000256" key="6">
    <source>
        <dbReference type="PROSITE-ProRule" id="PRU10141"/>
    </source>
</evidence>
<evidence type="ECO:0000256" key="5">
    <source>
        <dbReference type="ARBA" id="ARBA00022840"/>
    </source>
</evidence>
<evidence type="ECO:0000256" key="4">
    <source>
        <dbReference type="ARBA" id="ARBA00022777"/>
    </source>
</evidence>
<dbReference type="Gene3D" id="3.30.200.20">
    <property type="entry name" value="Phosphorylase Kinase, domain 1"/>
    <property type="match status" value="1"/>
</dbReference>
<dbReference type="EMBL" id="AYKW01000008">
    <property type="protein sequence ID" value="PIL33112.1"/>
    <property type="molecule type" value="Genomic_DNA"/>
</dbReference>
<gene>
    <name evidence="8" type="ORF">GSI_04561</name>
</gene>
<dbReference type="Proteomes" id="UP000230002">
    <property type="component" value="Unassembled WGS sequence"/>
</dbReference>
<dbReference type="AlphaFoldDB" id="A0A2G8SH74"/>
<dbReference type="PANTHER" id="PTHR45646:SF11">
    <property type="entry name" value="SERINE_THREONINE-PROTEIN KINASE DOA"/>
    <property type="match status" value="1"/>
</dbReference>
<feature type="binding site" evidence="6">
    <location>
        <position position="61"/>
    </location>
    <ligand>
        <name>ATP</name>
        <dbReference type="ChEBI" id="CHEBI:30616"/>
    </ligand>
</feature>
<proteinExistence type="predicted"/>
<dbReference type="GO" id="GO:0005634">
    <property type="term" value="C:nucleus"/>
    <property type="evidence" value="ECO:0007669"/>
    <property type="project" value="TreeGrafter"/>
</dbReference>
<keyword evidence="2" id="KW-0808">Transferase</keyword>
<dbReference type="InterPro" id="IPR000719">
    <property type="entry name" value="Prot_kinase_dom"/>
</dbReference>
<organism evidence="8 9">
    <name type="scientific">Ganoderma sinense ZZ0214-1</name>
    <dbReference type="NCBI Taxonomy" id="1077348"/>
    <lineage>
        <taxon>Eukaryota</taxon>
        <taxon>Fungi</taxon>
        <taxon>Dikarya</taxon>
        <taxon>Basidiomycota</taxon>
        <taxon>Agaricomycotina</taxon>
        <taxon>Agaricomycetes</taxon>
        <taxon>Polyporales</taxon>
        <taxon>Polyporaceae</taxon>
        <taxon>Ganoderma</taxon>
    </lineage>
</organism>
<evidence type="ECO:0000256" key="3">
    <source>
        <dbReference type="ARBA" id="ARBA00022741"/>
    </source>
</evidence>
<dbReference type="STRING" id="1077348.A0A2G8SH74"/>
<dbReference type="InterPro" id="IPR017441">
    <property type="entry name" value="Protein_kinase_ATP_BS"/>
</dbReference>
<evidence type="ECO:0000313" key="8">
    <source>
        <dbReference type="EMBL" id="PIL33112.1"/>
    </source>
</evidence>
<evidence type="ECO:0000313" key="9">
    <source>
        <dbReference type="Proteomes" id="UP000230002"/>
    </source>
</evidence>
<sequence>MPRCGTPETSAVAHSQEPRYSFKLNDLVMERYRVCSLLGSGSFGTVVLAKNSVTDTSVAIKLLHKDEELHEDVRHEEKVYGMLLAGCDPRIDLFAEVIMSGMHQGFHTIVFDLCGGTLLDVVNGHLGLLPLPGRHILEISYQLVNAVEYLHSLGVIHTDLKLDNIAVRNKDTTTISYLNRQTGFELKHVLVTTQICVLDLGSSVVSSTSRNPGRVGTRPYRAPEVTLGLLWGPGVDVFAIGCIMAEMYIGRQLFSERNGDDREHLAALDRVLGPFPLGLKFRMLSWETCFEFCWLLIPLSVVRISEGLSTMMSGAPGLWAKALFVAHCPCRWPLGSYGPPEPEWHWAPGIVACKRHYSLMFEVGGIDYIERY</sequence>
<dbReference type="PROSITE" id="PS50011">
    <property type="entry name" value="PROTEIN_KINASE_DOM"/>
    <property type="match status" value="1"/>
</dbReference>
<protein>
    <recommendedName>
        <fullName evidence="7">Protein kinase domain-containing protein</fullName>
    </recommendedName>
</protein>
<keyword evidence="4" id="KW-0418">Kinase</keyword>
<keyword evidence="1" id="KW-0723">Serine/threonine-protein kinase</keyword>
<dbReference type="SMART" id="SM00220">
    <property type="entry name" value="S_TKc"/>
    <property type="match status" value="1"/>
</dbReference>
<dbReference type="InterPro" id="IPR051175">
    <property type="entry name" value="CLK_kinases"/>
</dbReference>
<name>A0A2G8SH74_9APHY</name>
<dbReference type="SUPFAM" id="SSF56112">
    <property type="entry name" value="Protein kinase-like (PK-like)"/>
    <property type="match status" value="1"/>
</dbReference>
<evidence type="ECO:0000256" key="2">
    <source>
        <dbReference type="ARBA" id="ARBA00022679"/>
    </source>
</evidence>
<comment type="caution">
    <text evidence="8">The sequence shown here is derived from an EMBL/GenBank/DDBJ whole genome shotgun (WGS) entry which is preliminary data.</text>
</comment>
<keyword evidence="5 6" id="KW-0067">ATP-binding</keyword>
<evidence type="ECO:0000259" key="7">
    <source>
        <dbReference type="PROSITE" id="PS50011"/>
    </source>
</evidence>
<dbReference type="PROSITE" id="PS00107">
    <property type="entry name" value="PROTEIN_KINASE_ATP"/>
    <property type="match status" value="1"/>
</dbReference>
<dbReference type="Gene3D" id="1.10.510.10">
    <property type="entry name" value="Transferase(Phosphotransferase) domain 1"/>
    <property type="match status" value="1"/>
</dbReference>
<accession>A0A2G8SH74</accession>